<name>A0A7W6FR80_9SPHN</name>
<accession>A0A7W6FR80</accession>
<dbReference type="Proteomes" id="UP000571950">
    <property type="component" value="Unassembled WGS sequence"/>
</dbReference>
<dbReference type="AlphaFoldDB" id="A0A7W6FR80"/>
<dbReference type="RefSeq" id="WP_188072949.1">
    <property type="nucleotide sequence ID" value="NZ_BSPS01000045.1"/>
</dbReference>
<keyword evidence="1" id="KW-0540">Nuclease</keyword>
<sequence>MTAAPAFDGAAFDAEARALLLGVKGVGPTVIARFEQLGIATLADLAAQEEEDIRARIALLLGGSCWRNSPQAKASVAAAIAAARAFSSHDGSENADKA</sequence>
<dbReference type="EMBL" id="JACIDT010000012">
    <property type="protein sequence ID" value="MBB3927447.1"/>
    <property type="molecule type" value="Genomic_DNA"/>
</dbReference>
<dbReference type="Gene3D" id="1.10.150.20">
    <property type="entry name" value="5' to 3' exonuclease, C-terminal subdomain"/>
    <property type="match status" value="1"/>
</dbReference>
<evidence type="ECO:0000313" key="2">
    <source>
        <dbReference type="Proteomes" id="UP000571950"/>
    </source>
</evidence>
<keyword evidence="1" id="KW-0255">Endonuclease</keyword>
<proteinExistence type="predicted"/>
<evidence type="ECO:0000313" key="1">
    <source>
        <dbReference type="EMBL" id="MBB3927447.1"/>
    </source>
</evidence>
<keyword evidence="1" id="KW-0378">Hydrolase</keyword>
<gene>
    <name evidence="1" type="ORF">GGR43_003178</name>
</gene>
<organism evidence="1 2">
    <name type="scientific">Sphingobium jiangsuense</name>
    <dbReference type="NCBI Taxonomy" id="870476"/>
    <lineage>
        <taxon>Bacteria</taxon>
        <taxon>Pseudomonadati</taxon>
        <taxon>Pseudomonadota</taxon>
        <taxon>Alphaproteobacteria</taxon>
        <taxon>Sphingomonadales</taxon>
        <taxon>Sphingomonadaceae</taxon>
        <taxon>Sphingobium</taxon>
    </lineage>
</organism>
<comment type="caution">
    <text evidence="1">The sequence shown here is derived from an EMBL/GenBank/DDBJ whole genome shotgun (WGS) entry which is preliminary data.</text>
</comment>
<protein>
    <submittedName>
        <fullName evidence="1">Putative flap endonuclease-1-like 5' DNA nuclease</fullName>
    </submittedName>
</protein>
<keyword evidence="2" id="KW-1185">Reference proteome</keyword>
<reference evidence="1 2" key="1">
    <citation type="submission" date="2020-08" db="EMBL/GenBank/DDBJ databases">
        <title>Genomic Encyclopedia of Type Strains, Phase IV (KMG-IV): sequencing the most valuable type-strain genomes for metagenomic binning, comparative biology and taxonomic classification.</title>
        <authorList>
            <person name="Goeker M."/>
        </authorList>
    </citation>
    <scope>NUCLEOTIDE SEQUENCE [LARGE SCALE GENOMIC DNA]</scope>
    <source>
        <strain evidence="1 2">DSM 26189</strain>
    </source>
</reference>
<dbReference type="GO" id="GO:0004519">
    <property type="term" value="F:endonuclease activity"/>
    <property type="evidence" value="ECO:0007669"/>
    <property type="project" value="UniProtKB-KW"/>
</dbReference>